<name>A0A5J5EVW6_9PEZI</name>
<evidence type="ECO:0000313" key="2">
    <source>
        <dbReference type="EMBL" id="KAA8905738.1"/>
    </source>
</evidence>
<feature type="transmembrane region" description="Helical" evidence="1">
    <location>
        <begin position="116"/>
        <end position="140"/>
    </location>
</feature>
<proteinExistence type="predicted"/>
<evidence type="ECO:0000256" key="1">
    <source>
        <dbReference type="SAM" id="Phobius"/>
    </source>
</evidence>
<protein>
    <submittedName>
        <fullName evidence="2">Uncharacterized protein</fullName>
    </submittedName>
</protein>
<dbReference type="InParanoid" id="A0A5J5EVW6"/>
<dbReference type="Proteomes" id="UP000326924">
    <property type="component" value="Unassembled WGS sequence"/>
</dbReference>
<dbReference type="EMBL" id="VXIS01000096">
    <property type="protein sequence ID" value="KAA8905738.1"/>
    <property type="molecule type" value="Genomic_DNA"/>
</dbReference>
<keyword evidence="1" id="KW-0812">Transmembrane</keyword>
<reference evidence="2 3" key="1">
    <citation type="submission" date="2019-09" db="EMBL/GenBank/DDBJ databases">
        <title>Draft genome of the ectomycorrhizal ascomycete Sphaerosporella brunnea.</title>
        <authorList>
            <consortium name="DOE Joint Genome Institute"/>
            <person name="Benucci G.M."/>
            <person name="Marozzi G."/>
            <person name="Antonielli L."/>
            <person name="Sanchez S."/>
            <person name="Marco P."/>
            <person name="Wang X."/>
            <person name="Falini L.B."/>
            <person name="Barry K."/>
            <person name="Haridas S."/>
            <person name="Lipzen A."/>
            <person name="Labutti K."/>
            <person name="Grigoriev I.V."/>
            <person name="Murat C."/>
            <person name="Martin F."/>
            <person name="Albertini E."/>
            <person name="Donnini D."/>
            <person name="Bonito G."/>
        </authorList>
    </citation>
    <scope>NUCLEOTIDE SEQUENCE [LARGE SCALE GENOMIC DNA]</scope>
    <source>
        <strain evidence="2 3">Sb_GMNB300</strain>
    </source>
</reference>
<keyword evidence="1" id="KW-1133">Transmembrane helix</keyword>
<comment type="caution">
    <text evidence="2">The sequence shown here is derived from an EMBL/GenBank/DDBJ whole genome shotgun (WGS) entry which is preliminary data.</text>
</comment>
<feature type="transmembrane region" description="Helical" evidence="1">
    <location>
        <begin position="31"/>
        <end position="54"/>
    </location>
</feature>
<keyword evidence="1" id="KW-0472">Membrane</keyword>
<dbReference type="AlphaFoldDB" id="A0A5J5EVW6"/>
<keyword evidence="3" id="KW-1185">Reference proteome</keyword>
<sequence length="145" mass="16097">MESKQQGDMLFHFCCYVPEAKLRECFSSWEFSIWVFFLFFSSFPYCSWVSLLAFPSGSTSGAMCAFVKQNGSLILAVFSHCLCGSVQELAVCGSARCVFIDCNSNRDLGKRAGMGWAGLSGSMLGWVLRVLCITLCYVWAYACCN</sequence>
<organism evidence="2 3">
    <name type="scientific">Sphaerosporella brunnea</name>
    <dbReference type="NCBI Taxonomy" id="1250544"/>
    <lineage>
        <taxon>Eukaryota</taxon>
        <taxon>Fungi</taxon>
        <taxon>Dikarya</taxon>
        <taxon>Ascomycota</taxon>
        <taxon>Pezizomycotina</taxon>
        <taxon>Pezizomycetes</taxon>
        <taxon>Pezizales</taxon>
        <taxon>Pyronemataceae</taxon>
        <taxon>Sphaerosporella</taxon>
    </lineage>
</organism>
<accession>A0A5J5EVW6</accession>
<evidence type="ECO:0000313" key="3">
    <source>
        <dbReference type="Proteomes" id="UP000326924"/>
    </source>
</evidence>
<gene>
    <name evidence="2" type="ORF">FN846DRAFT_733335</name>
</gene>